<dbReference type="PROSITE" id="PS00061">
    <property type="entry name" value="ADH_SHORT"/>
    <property type="match status" value="1"/>
</dbReference>
<comment type="similarity">
    <text evidence="1">Belongs to the short-chain dehydrogenases/reductases (SDR) family.</text>
</comment>
<dbReference type="Gene3D" id="3.40.50.720">
    <property type="entry name" value="NAD(P)-binding Rossmann-like Domain"/>
    <property type="match status" value="1"/>
</dbReference>
<dbReference type="InterPro" id="IPR020904">
    <property type="entry name" value="Sc_DH/Rdtase_CS"/>
</dbReference>
<protein>
    <submittedName>
        <fullName evidence="3">SDR family oxidoreductase</fullName>
    </submittedName>
</protein>
<keyword evidence="4" id="KW-1185">Reference proteome</keyword>
<dbReference type="PANTHER" id="PTHR44196:SF1">
    <property type="entry name" value="DEHYDROGENASE_REDUCTASE SDR FAMILY MEMBER 7B"/>
    <property type="match status" value="1"/>
</dbReference>
<name>A0ABU4UYM7_9PSEU</name>
<dbReference type="Pfam" id="PF00106">
    <property type="entry name" value="adh_short"/>
    <property type="match status" value="1"/>
</dbReference>
<organism evidence="3 4">
    <name type="scientific">Lentzea sokolovensis</name>
    <dbReference type="NCBI Taxonomy" id="3095429"/>
    <lineage>
        <taxon>Bacteria</taxon>
        <taxon>Bacillati</taxon>
        <taxon>Actinomycetota</taxon>
        <taxon>Actinomycetes</taxon>
        <taxon>Pseudonocardiales</taxon>
        <taxon>Pseudonocardiaceae</taxon>
        <taxon>Lentzea</taxon>
    </lineage>
</organism>
<dbReference type="PANTHER" id="PTHR44196">
    <property type="entry name" value="DEHYDROGENASE/REDUCTASE SDR FAMILY MEMBER 7B"/>
    <property type="match status" value="1"/>
</dbReference>
<evidence type="ECO:0000256" key="1">
    <source>
        <dbReference type="ARBA" id="ARBA00006484"/>
    </source>
</evidence>
<reference evidence="3 4" key="1">
    <citation type="submission" date="2023-11" db="EMBL/GenBank/DDBJ databases">
        <title>Lentzea sokolovensis, sp. nov., Lentzea kristufkii, sp. nov., and Lentzea miocenensis, sp. nov., rare actinobacteria from Sokolov Coal Basin, Miocene lacustrine sediment, Czech Republic.</title>
        <authorList>
            <person name="Lara A."/>
            <person name="Kotroba L."/>
            <person name="Nouioui I."/>
            <person name="Neumann-Schaal M."/>
            <person name="Mast Y."/>
            <person name="Chronakova A."/>
        </authorList>
    </citation>
    <scope>NUCLEOTIDE SEQUENCE [LARGE SCALE GENOMIC DNA]</scope>
    <source>
        <strain evidence="3 4">BCCO 10_0061</strain>
    </source>
</reference>
<accession>A0ABU4UYM7</accession>
<comment type="caution">
    <text evidence="3">The sequence shown here is derived from an EMBL/GenBank/DDBJ whole genome shotgun (WGS) entry which is preliminary data.</text>
</comment>
<dbReference type="PRINTS" id="PR00081">
    <property type="entry name" value="GDHRDH"/>
</dbReference>
<evidence type="ECO:0000313" key="4">
    <source>
        <dbReference type="Proteomes" id="UP001285352"/>
    </source>
</evidence>
<evidence type="ECO:0000313" key="3">
    <source>
        <dbReference type="EMBL" id="MDX8144212.1"/>
    </source>
</evidence>
<dbReference type="Proteomes" id="UP001285352">
    <property type="component" value="Unassembled WGS sequence"/>
</dbReference>
<dbReference type="NCBIfam" id="NF006073">
    <property type="entry name" value="PRK08219.1"/>
    <property type="match status" value="1"/>
</dbReference>
<sequence>MTDRPVALVTGASSGIGSAIARSLAPTHDLLLGGRDETSLSVLAAELPGSQAWPFDLANVASSDLGSVSRLDVLVHSAGIALLGPLADASQDDWRKTFDINVFAVAELTNLLLPQLRTANGHVVLINSGAGLNANPGWGVYAASKFALRAYADALRGDEPALRVTSVYPGRTATPMQEDVRRQEGGDYDPSQYIDPASVGRAVASAVLATPDAHITEINVRSRPRRPRPESPR</sequence>
<dbReference type="SUPFAM" id="SSF51735">
    <property type="entry name" value="NAD(P)-binding Rossmann-fold domains"/>
    <property type="match status" value="1"/>
</dbReference>
<dbReference type="RefSeq" id="WP_319976429.1">
    <property type="nucleotide sequence ID" value="NZ_JAXAVU010000009.1"/>
</dbReference>
<dbReference type="InterPro" id="IPR002347">
    <property type="entry name" value="SDR_fam"/>
</dbReference>
<dbReference type="EMBL" id="JAXAVU010000009">
    <property type="protein sequence ID" value="MDX8144212.1"/>
    <property type="molecule type" value="Genomic_DNA"/>
</dbReference>
<evidence type="ECO:0000256" key="2">
    <source>
        <dbReference type="ARBA" id="ARBA00023002"/>
    </source>
</evidence>
<gene>
    <name evidence="3" type="ORF">SK854_19000</name>
</gene>
<proteinExistence type="inferred from homology"/>
<dbReference type="InterPro" id="IPR036291">
    <property type="entry name" value="NAD(P)-bd_dom_sf"/>
</dbReference>
<keyword evidence="2" id="KW-0560">Oxidoreductase</keyword>